<evidence type="ECO:0000256" key="1">
    <source>
        <dbReference type="SAM" id="MobiDB-lite"/>
    </source>
</evidence>
<proteinExistence type="predicted"/>
<accession>A0A1J1HLL3</accession>
<dbReference type="AlphaFoldDB" id="A0A1J1HLL3"/>
<protein>
    <submittedName>
        <fullName evidence="2">CLUMA_CG002079, isoform A</fullName>
    </submittedName>
</protein>
<keyword evidence="3" id="KW-1185">Reference proteome</keyword>
<evidence type="ECO:0000313" key="2">
    <source>
        <dbReference type="EMBL" id="CRK88300.1"/>
    </source>
</evidence>
<sequence>MLIPKLETVDPNPISLKSKFDPDQMPIGTKLQSHSKGKCFEKAEEKGPINEECSYRRDEWRKFIPLNNLLTTFIVAEKR</sequence>
<organism evidence="2 3">
    <name type="scientific">Clunio marinus</name>
    <dbReference type="NCBI Taxonomy" id="568069"/>
    <lineage>
        <taxon>Eukaryota</taxon>
        <taxon>Metazoa</taxon>
        <taxon>Ecdysozoa</taxon>
        <taxon>Arthropoda</taxon>
        <taxon>Hexapoda</taxon>
        <taxon>Insecta</taxon>
        <taxon>Pterygota</taxon>
        <taxon>Neoptera</taxon>
        <taxon>Endopterygota</taxon>
        <taxon>Diptera</taxon>
        <taxon>Nematocera</taxon>
        <taxon>Chironomoidea</taxon>
        <taxon>Chironomidae</taxon>
        <taxon>Clunio</taxon>
    </lineage>
</organism>
<dbReference type="Proteomes" id="UP000183832">
    <property type="component" value="Unassembled WGS sequence"/>
</dbReference>
<feature type="region of interest" description="Disordered" evidence="1">
    <location>
        <begin position="14"/>
        <end position="43"/>
    </location>
</feature>
<name>A0A1J1HLL3_9DIPT</name>
<dbReference type="EMBL" id="CVRI01000006">
    <property type="protein sequence ID" value="CRK88300.1"/>
    <property type="molecule type" value="Genomic_DNA"/>
</dbReference>
<evidence type="ECO:0000313" key="3">
    <source>
        <dbReference type="Proteomes" id="UP000183832"/>
    </source>
</evidence>
<reference evidence="2 3" key="1">
    <citation type="submission" date="2015-04" db="EMBL/GenBank/DDBJ databases">
        <authorList>
            <person name="Syromyatnikov M.Y."/>
            <person name="Popov V.N."/>
        </authorList>
    </citation>
    <scope>NUCLEOTIDE SEQUENCE [LARGE SCALE GENOMIC DNA]</scope>
</reference>
<gene>
    <name evidence="2" type="ORF">CLUMA_CG002079</name>
</gene>